<evidence type="ECO:0000256" key="3">
    <source>
        <dbReference type="ARBA" id="ARBA00022840"/>
    </source>
</evidence>
<keyword evidence="3" id="KW-0067">ATP-binding</keyword>
<protein>
    <submittedName>
        <fullName evidence="5">Flp pilus assembly complex ATPase component TadA</fullName>
    </submittedName>
</protein>
<feature type="domain" description="Bacterial type II secretion system protein E" evidence="4">
    <location>
        <begin position="3"/>
        <end position="273"/>
    </location>
</feature>
<dbReference type="PANTHER" id="PTHR30258">
    <property type="entry name" value="TYPE II SECRETION SYSTEM PROTEIN GSPE-RELATED"/>
    <property type="match status" value="1"/>
</dbReference>
<evidence type="ECO:0000256" key="1">
    <source>
        <dbReference type="ARBA" id="ARBA00006611"/>
    </source>
</evidence>
<dbReference type="Gene3D" id="3.40.50.300">
    <property type="entry name" value="P-loop containing nucleotide triphosphate hydrolases"/>
    <property type="match status" value="1"/>
</dbReference>
<evidence type="ECO:0000256" key="2">
    <source>
        <dbReference type="ARBA" id="ARBA00022741"/>
    </source>
</evidence>
<dbReference type="EMBL" id="DYYI01000003">
    <property type="protein sequence ID" value="HJE18776.1"/>
    <property type="molecule type" value="Genomic_DNA"/>
</dbReference>
<reference evidence="5" key="2">
    <citation type="submission" date="2021-09" db="EMBL/GenBank/DDBJ databases">
        <authorList>
            <person name="Gilroy R."/>
        </authorList>
    </citation>
    <scope>NUCLEOTIDE SEQUENCE</scope>
    <source>
        <strain evidence="5">6019</strain>
    </source>
</reference>
<dbReference type="PANTHER" id="PTHR30258:SF2">
    <property type="entry name" value="COMG OPERON PROTEIN 1"/>
    <property type="match status" value="1"/>
</dbReference>
<name>A0A921B4S3_9STAP</name>
<dbReference type="InterPro" id="IPR027417">
    <property type="entry name" value="P-loop_NTPase"/>
</dbReference>
<dbReference type="AlphaFoldDB" id="A0A921B4S3"/>
<accession>A0A921B4S3</accession>
<dbReference type="GO" id="GO:0005886">
    <property type="term" value="C:plasma membrane"/>
    <property type="evidence" value="ECO:0007669"/>
    <property type="project" value="TreeGrafter"/>
</dbReference>
<dbReference type="CDD" id="cd01129">
    <property type="entry name" value="PulE-GspE-like"/>
    <property type="match status" value="1"/>
</dbReference>
<dbReference type="InterPro" id="IPR001482">
    <property type="entry name" value="T2SS/T4SS_dom"/>
</dbReference>
<dbReference type="GO" id="GO:0005524">
    <property type="term" value="F:ATP binding"/>
    <property type="evidence" value="ECO:0007669"/>
    <property type="project" value="UniProtKB-KW"/>
</dbReference>
<keyword evidence="2" id="KW-0547">Nucleotide-binding</keyword>
<organism evidence="5 6">
    <name type="scientific">Aliicoccus persicus</name>
    <dbReference type="NCBI Taxonomy" id="930138"/>
    <lineage>
        <taxon>Bacteria</taxon>
        <taxon>Bacillati</taxon>
        <taxon>Bacillota</taxon>
        <taxon>Bacilli</taxon>
        <taxon>Bacillales</taxon>
        <taxon>Staphylococcaceae</taxon>
        <taxon>Aliicoccus</taxon>
    </lineage>
</organism>
<dbReference type="SUPFAM" id="SSF52540">
    <property type="entry name" value="P-loop containing nucleoside triphosphate hydrolases"/>
    <property type="match status" value="1"/>
</dbReference>
<dbReference type="Proteomes" id="UP000763505">
    <property type="component" value="Unassembled WGS sequence"/>
</dbReference>
<dbReference type="Gene3D" id="3.30.450.90">
    <property type="match status" value="1"/>
</dbReference>
<evidence type="ECO:0000313" key="6">
    <source>
        <dbReference type="Proteomes" id="UP000763505"/>
    </source>
</evidence>
<dbReference type="GO" id="GO:0016887">
    <property type="term" value="F:ATP hydrolysis activity"/>
    <property type="evidence" value="ECO:0007669"/>
    <property type="project" value="TreeGrafter"/>
</dbReference>
<comment type="caution">
    <text evidence="5">The sequence shown here is derived from an EMBL/GenBank/DDBJ whole genome shotgun (WGS) entry which is preliminary data.</text>
</comment>
<gene>
    <name evidence="5" type="primary">tadA</name>
    <name evidence="5" type="ORF">K8V35_00290</name>
</gene>
<proteinExistence type="inferred from homology"/>
<dbReference type="Pfam" id="PF00437">
    <property type="entry name" value="T2SSE"/>
    <property type="match status" value="1"/>
</dbReference>
<reference evidence="5" key="1">
    <citation type="journal article" date="2021" name="PeerJ">
        <title>Extensive microbial diversity within the chicken gut microbiome revealed by metagenomics and culture.</title>
        <authorList>
            <person name="Gilroy R."/>
            <person name="Ravi A."/>
            <person name="Getino M."/>
            <person name="Pursley I."/>
            <person name="Horton D.L."/>
            <person name="Alikhan N.F."/>
            <person name="Baker D."/>
            <person name="Gharbi K."/>
            <person name="Hall N."/>
            <person name="Watson M."/>
            <person name="Adriaenssens E.M."/>
            <person name="Foster-Nyarko E."/>
            <person name="Jarju S."/>
            <person name="Secka A."/>
            <person name="Antonio M."/>
            <person name="Oren A."/>
            <person name="Chaudhuri R.R."/>
            <person name="La Ragione R."/>
            <person name="Hildebrand F."/>
            <person name="Pallen M.J."/>
        </authorList>
    </citation>
    <scope>NUCLEOTIDE SEQUENCE</scope>
    <source>
        <strain evidence="5">6019</strain>
    </source>
</reference>
<sequence>MKQNIEKIIVHAKEQHASDIHITLESSYGLVRFRIKGEMVDYDYIKTSEYNKMINYLKFMADLDINEHRIPQSGKTLITHNQESIAVRVSTLPIDMMNEVIVIRLLLSENHLKQLELFHDEKDMMFLQNYVSKSQGLILFTGPTGVGKTTLMYQLLTNEINQSKKQIISIEDPIEYESDHMIQVEINEKTEMNHENILKGALRCDPDILLFGEIRSKEVAESLIKASLSGHLVLSTFHSKSAIATIERLKDYGLFKEEIRQSVSLIINQRLIHTENRSYLIYEHITNDDICQLLDGEYPSYETLNDKVATLYKEKVIDRDVYEKYSKQFQ</sequence>
<evidence type="ECO:0000313" key="5">
    <source>
        <dbReference type="EMBL" id="HJE18776.1"/>
    </source>
</evidence>
<comment type="similarity">
    <text evidence="1">Belongs to the GSP E family.</text>
</comment>
<evidence type="ECO:0000259" key="4">
    <source>
        <dbReference type="Pfam" id="PF00437"/>
    </source>
</evidence>